<organism evidence="1 2">
    <name type="scientific">Rhizobium giardinii</name>
    <dbReference type="NCBI Taxonomy" id="56731"/>
    <lineage>
        <taxon>Bacteria</taxon>
        <taxon>Pseudomonadati</taxon>
        <taxon>Pseudomonadota</taxon>
        <taxon>Alphaproteobacteria</taxon>
        <taxon>Hyphomicrobiales</taxon>
        <taxon>Rhizobiaceae</taxon>
        <taxon>Rhizobium/Agrobacterium group</taxon>
        <taxon>Rhizobium</taxon>
    </lineage>
</organism>
<name>A0A7W8UGI2_9HYPH</name>
<dbReference type="AlphaFoldDB" id="A0A7W8UGI2"/>
<dbReference type="Proteomes" id="UP000585507">
    <property type="component" value="Unassembled WGS sequence"/>
</dbReference>
<dbReference type="RefSeq" id="WP_162709243.1">
    <property type="nucleotide sequence ID" value="NZ_JACHBK010000010.1"/>
</dbReference>
<reference evidence="1 2" key="1">
    <citation type="submission" date="2020-08" db="EMBL/GenBank/DDBJ databases">
        <title>Genomic Encyclopedia of Type Strains, Phase IV (KMG-V): Genome sequencing to study the core and pangenomes of soil and plant-associated prokaryotes.</title>
        <authorList>
            <person name="Whitman W."/>
        </authorList>
    </citation>
    <scope>NUCLEOTIDE SEQUENCE [LARGE SCALE GENOMIC DNA]</scope>
    <source>
        <strain evidence="1 2">SEMIA 4084</strain>
    </source>
</reference>
<dbReference type="EMBL" id="JACHBK010000010">
    <property type="protein sequence ID" value="MBB5537735.1"/>
    <property type="molecule type" value="Genomic_DNA"/>
</dbReference>
<accession>A0A7W8UGI2</accession>
<gene>
    <name evidence="1" type="ORF">GGD55_004455</name>
</gene>
<protein>
    <submittedName>
        <fullName evidence="1">Uncharacterized protein</fullName>
    </submittedName>
</protein>
<evidence type="ECO:0000313" key="2">
    <source>
        <dbReference type="Proteomes" id="UP000585507"/>
    </source>
</evidence>
<sequence length="152" mass="16245">MKHDCFRHPVTILAGLGSPAKVHGVKEAYGWLNEAAIEAKFNARNRTQCLQGSTCGREVEIARGTLVNFARRANLLAPDTEAIVAAGGGAVLVHAGPYIEATSSTQPEGRALCATSCQSCSWAVTPVASNFARVFGRLYLPLGDIALHKKYY</sequence>
<evidence type="ECO:0000313" key="1">
    <source>
        <dbReference type="EMBL" id="MBB5537735.1"/>
    </source>
</evidence>
<keyword evidence="2" id="KW-1185">Reference proteome</keyword>
<proteinExistence type="predicted"/>
<comment type="caution">
    <text evidence="1">The sequence shown here is derived from an EMBL/GenBank/DDBJ whole genome shotgun (WGS) entry which is preliminary data.</text>
</comment>